<name>A0AAD4TEI8_9MAGN</name>
<dbReference type="EMBL" id="JAJJMB010001692">
    <property type="protein sequence ID" value="KAI3956198.1"/>
    <property type="molecule type" value="Genomic_DNA"/>
</dbReference>
<evidence type="ECO:0000256" key="2">
    <source>
        <dbReference type="SAM" id="MobiDB-lite"/>
    </source>
</evidence>
<reference evidence="3" key="1">
    <citation type="submission" date="2022-04" db="EMBL/GenBank/DDBJ databases">
        <title>A functionally conserved STORR gene fusion in Papaver species that diverged 16.8 million years ago.</title>
        <authorList>
            <person name="Catania T."/>
        </authorList>
    </citation>
    <scope>NUCLEOTIDE SEQUENCE</scope>
    <source>
        <strain evidence="3">S-188037</strain>
    </source>
</reference>
<dbReference type="InterPro" id="IPR002885">
    <property type="entry name" value="PPR_rpt"/>
</dbReference>
<dbReference type="Pfam" id="PF01535">
    <property type="entry name" value="PPR"/>
    <property type="match status" value="2"/>
</dbReference>
<accession>A0AAD4TEI8</accession>
<keyword evidence="1" id="KW-0677">Repeat</keyword>
<proteinExistence type="predicted"/>
<dbReference type="Gene3D" id="1.25.40.10">
    <property type="entry name" value="Tetratricopeptide repeat domain"/>
    <property type="match status" value="2"/>
</dbReference>
<gene>
    <name evidence="3" type="ORF">MKW98_008716</name>
</gene>
<evidence type="ECO:0000313" key="3">
    <source>
        <dbReference type="EMBL" id="KAI3956198.1"/>
    </source>
</evidence>
<dbReference type="PANTHER" id="PTHR47930:SF2">
    <property type="entry name" value="PENTATRICOPEPTIDE REPEAT PROTEIN (AFU_ORTHOLOGUE AFUA_8G04250)"/>
    <property type="match status" value="1"/>
</dbReference>
<evidence type="ECO:0000313" key="4">
    <source>
        <dbReference type="Proteomes" id="UP001202328"/>
    </source>
</evidence>
<comment type="caution">
    <text evidence="3">The sequence shown here is derived from an EMBL/GenBank/DDBJ whole genome shotgun (WGS) entry which is preliminary data.</text>
</comment>
<sequence length="556" mass="63169">GFLRDVRVKIPKHWGTSLGGLYETKFFCTNSGINGTSISSITVAMDSVLCNFHAIFERQSYQFLGQSVGSQFTSVGLSNSREASSSVTRTQAGNPHRKLTKNLRYPRRVKLPPDPRSNLFFQKNNNNEEDLNCNELPNIDDEDGGGDDGLEWSADEIDAISSLFQGRIPQKPGELNRERPLPLPLPHKLRPLGLPTPKRHVRMASPMLSSSRASVCKRVYKNPKFLIHLAKEIRSLPSDKNVSEVLSKWVRFLRKGSLSLTIRELGHMGLPDRALQTFCWAQQQPQLFPDDRILASTVEILARTRELKMQFDLQKFTSTASRPVIEALARGFIRGGSLYLARKLLLVAKDNNRTLDASIHAKLISELGKNPDKYKLVSTLLDELGERDDLELSQQDCTSVMKVCIKLERYDTVESLYSWFKESGREPSVVMYTTMIHSRYKEKRHREAFALIWEMEGSNCLFDLPAYHVAIKLFVALKDLPRAVRYFSRLKEAGFAATYDIYRDMIKIYAVSGRLAKCKELCKEIEKAGFKLDKQVESLMLQMIKDVGSVKSCTEF</sequence>
<dbReference type="InterPro" id="IPR011990">
    <property type="entry name" value="TPR-like_helical_dom_sf"/>
</dbReference>
<dbReference type="Proteomes" id="UP001202328">
    <property type="component" value="Unassembled WGS sequence"/>
</dbReference>
<evidence type="ECO:0000256" key="1">
    <source>
        <dbReference type="ARBA" id="ARBA00022737"/>
    </source>
</evidence>
<dbReference type="AlphaFoldDB" id="A0AAD4TEI8"/>
<feature type="non-terminal residue" evidence="3">
    <location>
        <position position="556"/>
    </location>
</feature>
<feature type="region of interest" description="Disordered" evidence="2">
    <location>
        <begin position="169"/>
        <end position="198"/>
    </location>
</feature>
<protein>
    <recommendedName>
        <fullName evidence="5">Pentatricopeptide repeat-containing protein</fullName>
    </recommendedName>
</protein>
<dbReference type="PANTHER" id="PTHR47930">
    <property type="entry name" value="YALI0C12947P"/>
    <property type="match status" value="1"/>
</dbReference>
<evidence type="ECO:0008006" key="5">
    <source>
        <dbReference type="Google" id="ProtNLM"/>
    </source>
</evidence>
<keyword evidence="4" id="KW-1185">Reference proteome</keyword>
<organism evidence="3 4">
    <name type="scientific">Papaver atlanticum</name>
    <dbReference type="NCBI Taxonomy" id="357466"/>
    <lineage>
        <taxon>Eukaryota</taxon>
        <taxon>Viridiplantae</taxon>
        <taxon>Streptophyta</taxon>
        <taxon>Embryophyta</taxon>
        <taxon>Tracheophyta</taxon>
        <taxon>Spermatophyta</taxon>
        <taxon>Magnoliopsida</taxon>
        <taxon>Ranunculales</taxon>
        <taxon>Papaveraceae</taxon>
        <taxon>Papaveroideae</taxon>
        <taxon>Papaver</taxon>
    </lineage>
</organism>